<dbReference type="Proteomes" id="UP000586947">
    <property type="component" value="Unassembled WGS sequence"/>
</dbReference>
<protein>
    <recommendedName>
        <fullName evidence="4">Excreted virulence factor EspC, type VII ESX diderm</fullName>
    </recommendedName>
</protein>
<feature type="region of interest" description="Disordered" evidence="1">
    <location>
        <begin position="99"/>
        <end position="127"/>
    </location>
</feature>
<sequence length="127" mass="13225">MPTADDYEAAAAVLDTAAQMTATLIEPARAALGAGAMVGGQITGMVTDELDAAAGILDRVSAELTQLAGTCRERAETCRQALAAEDAYDTAYAGYRAELGEWQDNGERGPQPQPPEPLSAAPTWANR</sequence>
<accession>A0A840WAA4</accession>
<evidence type="ECO:0000256" key="1">
    <source>
        <dbReference type="SAM" id="MobiDB-lite"/>
    </source>
</evidence>
<reference evidence="2 3" key="1">
    <citation type="submission" date="2020-08" db="EMBL/GenBank/DDBJ databases">
        <title>Sequencing the genomes of 1000 actinobacteria strains.</title>
        <authorList>
            <person name="Klenk H.-P."/>
        </authorList>
    </citation>
    <scope>NUCLEOTIDE SEQUENCE [LARGE SCALE GENOMIC DNA]</scope>
    <source>
        <strain evidence="2 3">DSM 103125</strain>
    </source>
</reference>
<dbReference type="AlphaFoldDB" id="A0A840WAA4"/>
<evidence type="ECO:0000313" key="2">
    <source>
        <dbReference type="EMBL" id="MBB5481039.1"/>
    </source>
</evidence>
<dbReference type="RefSeq" id="WP_184185872.1">
    <property type="nucleotide sequence ID" value="NZ_BMNF01000004.1"/>
</dbReference>
<dbReference type="EMBL" id="JACHDP010000001">
    <property type="protein sequence ID" value="MBB5481039.1"/>
    <property type="molecule type" value="Genomic_DNA"/>
</dbReference>
<gene>
    <name evidence="2" type="ORF">HNR20_005544</name>
</gene>
<evidence type="ECO:0008006" key="4">
    <source>
        <dbReference type="Google" id="ProtNLM"/>
    </source>
</evidence>
<keyword evidence="3" id="KW-1185">Reference proteome</keyword>
<organism evidence="2 3">
    <name type="scientific">Micromonospora parathelypteridis</name>
    <dbReference type="NCBI Taxonomy" id="1839617"/>
    <lineage>
        <taxon>Bacteria</taxon>
        <taxon>Bacillati</taxon>
        <taxon>Actinomycetota</taxon>
        <taxon>Actinomycetes</taxon>
        <taxon>Micromonosporales</taxon>
        <taxon>Micromonosporaceae</taxon>
        <taxon>Micromonospora</taxon>
    </lineage>
</organism>
<comment type="caution">
    <text evidence="2">The sequence shown here is derived from an EMBL/GenBank/DDBJ whole genome shotgun (WGS) entry which is preliminary data.</text>
</comment>
<name>A0A840WAA4_9ACTN</name>
<proteinExistence type="predicted"/>
<evidence type="ECO:0000313" key="3">
    <source>
        <dbReference type="Proteomes" id="UP000586947"/>
    </source>
</evidence>